<protein>
    <submittedName>
        <fullName evidence="1">Glycosyltransferase</fullName>
    </submittedName>
</protein>
<accession>I3E4D0</accession>
<dbReference type="Gene3D" id="3.40.50.2000">
    <property type="entry name" value="Glycogen Phosphorylase B"/>
    <property type="match status" value="1"/>
</dbReference>
<dbReference type="STRING" id="997296.PB1_00360"/>
<evidence type="ECO:0000313" key="2">
    <source>
        <dbReference type="Proteomes" id="UP000010523"/>
    </source>
</evidence>
<dbReference type="PATRIC" id="fig|997296.3.peg.109"/>
<evidence type="ECO:0000313" key="1">
    <source>
        <dbReference type="EMBL" id="EIJ81351.1"/>
    </source>
</evidence>
<dbReference type="EMBL" id="AFEU01000001">
    <property type="protein sequence ID" value="EIJ81351.1"/>
    <property type="molecule type" value="Genomic_DNA"/>
</dbReference>
<gene>
    <name evidence="1" type="ORF">PB1_00360</name>
</gene>
<proteinExistence type="predicted"/>
<organism evidence="1 2">
    <name type="scientific">Bacillus methanolicus PB1</name>
    <dbReference type="NCBI Taxonomy" id="997296"/>
    <lineage>
        <taxon>Bacteria</taxon>
        <taxon>Bacillati</taxon>
        <taxon>Bacillota</taxon>
        <taxon>Bacilli</taxon>
        <taxon>Bacillales</taxon>
        <taxon>Bacillaceae</taxon>
        <taxon>Bacillus</taxon>
    </lineage>
</organism>
<dbReference type="GO" id="GO:0016740">
    <property type="term" value="F:transferase activity"/>
    <property type="evidence" value="ECO:0007669"/>
    <property type="project" value="UniProtKB-KW"/>
</dbReference>
<reference evidence="1 2" key="1">
    <citation type="journal article" date="2012" name="Appl. Environ. Microbiol.">
        <title>Genome Sequence of Thermotolerant Bacillus methanolicus: Features and Regulation Related to Methylotrophy and Production of L-Lysine and L-Glutamate from Methanol.</title>
        <authorList>
            <person name="Heggeset T.M."/>
            <person name="Krog A."/>
            <person name="Balzer S."/>
            <person name="Wentzel A."/>
            <person name="Ellingsen T.E."/>
            <person name="Brautaset T."/>
        </authorList>
    </citation>
    <scope>NUCLEOTIDE SEQUENCE [LARGE SCALE GENOMIC DNA]</scope>
    <source>
        <strain evidence="1 2">PB1</strain>
    </source>
</reference>
<comment type="caution">
    <text evidence="1">The sequence shown here is derived from an EMBL/GenBank/DDBJ whole genome shotgun (WGS) entry which is preliminary data.</text>
</comment>
<dbReference type="AlphaFoldDB" id="I3E4D0"/>
<dbReference type="eggNOG" id="COG0438">
    <property type="taxonomic scope" value="Bacteria"/>
</dbReference>
<dbReference type="Proteomes" id="UP000010523">
    <property type="component" value="Unassembled WGS sequence"/>
</dbReference>
<name>I3E4D0_BACMT</name>
<keyword evidence="1" id="KW-0808">Transferase</keyword>
<keyword evidence="2" id="KW-1185">Reference proteome</keyword>
<dbReference type="SUPFAM" id="SSF53756">
    <property type="entry name" value="UDP-Glycosyltransferase/glycogen phosphorylase"/>
    <property type="match status" value="1"/>
</dbReference>
<sequence>MSKCFTFVINREKDVKTMRILYLSVHEVLEYDELKIFTELGHECFSHGAYCRPHIGSSLRPPIPEMSFDPHFADLVDRFPKNNLPPELIEDKDIIIIMHTPSLVIDNWEKIKHKRVIWRSIGQSVPEVERMLLPYREQGLEIVRYSPREKMIPNYIGADAVIRFYKDPKEYDGWVGNNRQIMALNQSMKQRWLECNYPIFHHACKGYPVKLFGPDNEGLPENSGILTYEQIKQEMRENRAFFYTGTRVTSYTLGFIEAFMTGIPIVSVGETQGNHPSFEQRTFEIHEIIENGKEGFVSDNVLELRIYLNELLNDHEFAKGISENARKKAIRLFGKENIKEQWKRYLDKG</sequence>